<dbReference type="InterPro" id="IPR002513">
    <property type="entry name" value="Tn3_Tnp_DDE_dom"/>
</dbReference>
<evidence type="ECO:0000313" key="6">
    <source>
        <dbReference type="Proteomes" id="UP001430701"/>
    </source>
</evidence>
<gene>
    <name evidence="3" type="ORF">AF72_04145</name>
    <name evidence="4" type="ORF">LPH55_08540</name>
</gene>
<dbReference type="Proteomes" id="UP000020406">
    <property type="component" value="Unassembled WGS sequence"/>
</dbReference>
<feature type="transmembrane region" description="Helical" evidence="1">
    <location>
        <begin position="12"/>
        <end position="33"/>
    </location>
</feature>
<evidence type="ECO:0000259" key="2">
    <source>
        <dbReference type="Pfam" id="PF01526"/>
    </source>
</evidence>
<dbReference type="Proteomes" id="UP001430701">
    <property type="component" value="Unassembled WGS sequence"/>
</dbReference>
<comment type="caution">
    <text evidence="3">The sequence shown here is derived from an EMBL/GenBank/DDBJ whole genome shotgun (WGS) entry which is preliminary data.</text>
</comment>
<dbReference type="STRING" id="1444770.AF72_04145"/>
<dbReference type="PATRIC" id="fig|1444770.3.peg.1004"/>
<organism evidence="3 5">
    <name type="scientific">Xylella taiwanensis</name>
    <dbReference type="NCBI Taxonomy" id="1444770"/>
    <lineage>
        <taxon>Bacteria</taxon>
        <taxon>Pseudomonadati</taxon>
        <taxon>Pseudomonadota</taxon>
        <taxon>Gammaproteobacteria</taxon>
        <taxon>Lysobacterales</taxon>
        <taxon>Lysobacteraceae</taxon>
        <taxon>Xylella</taxon>
    </lineage>
</organism>
<dbReference type="Pfam" id="PF01526">
    <property type="entry name" value="DDE_Tnp_Tn3"/>
    <property type="match status" value="1"/>
</dbReference>
<keyword evidence="1" id="KW-0812">Transmembrane</keyword>
<dbReference type="GO" id="GO:0006313">
    <property type="term" value="P:DNA transposition"/>
    <property type="evidence" value="ECO:0007669"/>
    <property type="project" value="InterPro"/>
</dbReference>
<feature type="domain" description="Tn3 transposase DDE" evidence="2">
    <location>
        <begin position="20"/>
        <end position="73"/>
    </location>
</feature>
<dbReference type="eggNOG" id="COG4644">
    <property type="taxonomic scope" value="Bacteria"/>
</dbReference>
<evidence type="ECO:0000313" key="5">
    <source>
        <dbReference type="Proteomes" id="UP000020406"/>
    </source>
</evidence>
<evidence type="ECO:0000313" key="3">
    <source>
        <dbReference type="EMBL" id="EWS78768.1"/>
    </source>
</evidence>
<keyword evidence="1" id="KW-1133">Transmembrane helix</keyword>
<proteinExistence type="predicted"/>
<reference evidence="3 5" key="1">
    <citation type="journal article" date="2014" name="Genome Announc.">
        <title>Draft Genome Sequence of Xylella fastidiosa Pear Leaf Scorch Strain in Taiwan.</title>
        <authorList>
            <person name="Su C.C."/>
            <person name="Deng W.L."/>
            <person name="Jan F.J."/>
            <person name="Chang C.J."/>
            <person name="Huang H."/>
            <person name="Chen J."/>
        </authorList>
    </citation>
    <scope>NUCLEOTIDE SEQUENCE [LARGE SCALE GENOMIC DNA]</scope>
    <source>
        <strain evidence="3 5">PLS229</strain>
    </source>
</reference>
<evidence type="ECO:0000256" key="1">
    <source>
        <dbReference type="SAM" id="Phobius"/>
    </source>
</evidence>
<keyword evidence="1" id="KW-0472">Membrane</keyword>
<reference evidence="4" key="2">
    <citation type="submission" date="2021-11" db="EMBL/GenBank/DDBJ databases">
        <title>Genome sequence of Xylella taiwanensis PLS432.</title>
        <authorList>
            <person name="Weng L.-W."/>
            <person name="Su C.-C."/>
            <person name="Tsai C.-W."/>
            <person name="Kuo C.-H."/>
        </authorList>
    </citation>
    <scope>NUCLEOTIDE SEQUENCE</scope>
    <source>
        <strain evidence="4">PLS432</strain>
    </source>
</reference>
<keyword evidence="6" id="KW-1185">Reference proteome</keyword>
<name>Z9JL92_9GAMM</name>
<dbReference type="EMBL" id="JAJPPU010000002">
    <property type="protein sequence ID" value="MCD8473503.1"/>
    <property type="molecule type" value="Genomic_DNA"/>
</dbReference>
<dbReference type="GO" id="GO:0004803">
    <property type="term" value="F:transposase activity"/>
    <property type="evidence" value="ECO:0007669"/>
    <property type="project" value="InterPro"/>
</dbReference>
<dbReference type="KEGG" id="xtw:AB672_03720"/>
<evidence type="ECO:0000313" key="4">
    <source>
        <dbReference type="EMBL" id="MCD8473503.1"/>
    </source>
</evidence>
<dbReference type="AlphaFoldDB" id="Z9JL92"/>
<accession>Z9JL92</accession>
<dbReference type="EMBL" id="JDSQ01000005">
    <property type="protein sequence ID" value="EWS78768.1"/>
    <property type="molecule type" value="Genomic_DNA"/>
</dbReference>
<protein>
    <submittedName>
        <fullName evidence="4">Tn3 family transposase</fullName>
    </submittedName>
</protein>
<sequence>MSHSPHCRGEPVWYPCGIVVSALNLVKVVIVLWNTVYAERVANALCGHGQIVKDPVLRYLSLLGWQHIHLTGDDVWCNSAKIGAGTFRSL</sequence>